<reference evidence="1" key="1">
    <citation type="submission" date="2015-10" db="EMBL/GenBank/DDBJ databases">
        <authorList>
            <person name="Gilbert D.G."/>
        </authorList>
    </citation>
    <scope>NUCLEOTIDE SEQUENCE</scope>
</reference>
<dbReference type="AlphaFoldDB" id="A0A160VCP4"/>
<evidence type="ECO:0000313" key="1">
    <source>
        <dbReference type="EMBL" id="CUV08125.1"/>
    </source>
</evidence>
<accession>A0A160VCP4</accession>
<proteinExistence type="predicted"/>
<gene>
    <name evidence="1" type="ORF">MGWOODY_Mmi1426</name>
</gene>
<sequence>MNYCLIFLPLCISIMADTLKNMVIIKAMVKLVMGGESATPSMVKRIPLIM</sequence>
<protein>
    <submittedName>
        <fullName evidence="1">Uncharacterized protein</fullName>
    </submittedName>
</protein>
<organism evidence="1">
    <name type="scientific">hydrothermal vent metagenome</name>
    <dbReference type="NCBI Taxonomy" id="652676"/>
    <lineage>
        <taxon>unclassified sequences</taxon>
        <taxon>metagenomes</taxon>
        <taxon>ecological metagenomes</taxon>
    </lineage>
</organism>
<name>A0A160VCP4_9ZZZZ</name>
<dbReference type="EMBL" id="FAXC01000003">
    <property type="protein sequence ID" value="CUV08125.1"/>
    <property type="molecule type" value="Genomic_DNA"/>
</dbReference>